<sequence>MRNHRSVSFDGAKRKFLIIKKIDEKICYMSSRGIEGINLPSNTPIRKEFPASIIDCSGGLPPCRSNEGWSPDRKSFLLQRLPDNGQTCKWNIAGSACSLPL</sequence>
<accession>A0A9D4FKA6</accession>
<comment type="caution">
    <text evidence="1">The sequence shown here is derived from an EMBL/GenBank/DDBJ whole genome shotgun (WGS) entry which is preliminary data.</text>
</comment>
<proteinExistence type="predicted"/>
<reference evidence="1" key="1">
    <citation type="journal article" date="2019" name="bioRxiv">
        <title>The Genome of the Zebra Mussel, Dreissena polymorpha: A Resource for Invasive Species Research.</title>
        <authorList>
            <person name="McCartney M.A."/>
            <person name="Auch B."/>
            <person name="Kono T."/>
            <person name="Mallez S."/>
            <person name="Zhang Y."/>
            <person name="Obille A."/>
            <person name="Becker A."/>
            <person name="Abrahante J.E."/>
            <person name="Garbe J."/>
            <person name="Badalamenti J.P."/>
            <person name="Herman A."/>
            <person name="Mangelson H."/>
            <person name="Liachko I."/>
            <person name="Sullivan S."/>
            <person name="Sone E.D."/>
            <person name="Koren S."/>
            <person name="Silverstein K.A.T."/>
            <person name="Beckman K.B."/>
            <person name="Gohl D.M."/>
        </authorList>
    </citation>
    <scope>NUCLEOTIDE SEQUENCE</scope>
    <source>
        <strain evidence="1">Duluth1</strain>
        <tissue evidence="1">Whole animal</tissue>
    </source>
</reference>
<protein>
    <submittedName>
        <fullName evidence="1">Uncharacterized protein</fullName>
    </submittedName>
</protein>
<dbReference type="AlphaFoldDB" id="A0A9D4FKA6"/>
<name>A0A9D4FKA6_DREPO</name>
<reference evidence="1" key="2">
    <citation type="submission" date="2020-11" db="EMBL/GenBank/DDBJ databases">
        <authorList>
            <person name="McCartney M.A."/>
            <person name="Auch B."/>
            <person name="Kono T."/>
            <person name="Mallez S."/>
            <person name="Becker A."/>
            <person name="Gohl D.M."/>
            <person name="Silverstein K.A.T."/>
            <person name="Koren S."/>
            <person name="Bechman K.B."/>
            <person name="Herman A."/>
            <person name="Abrahante J.E."/>
            <person name="Garbe J."/>
        </authorList>
    </citation>
    <scope>NUCLEOTIDE SEQUENCE</scope>
    <source>
        <strain evidence="1">Duluth1</strain>
        <tissue evidence="1">Whole animal</tissue>
    </source>
</reference>
<keyword evidence="2" id="KW-1185">Reference proteome</keyword>
<gene>
    <name evidence="1" type="ORF">DPMN_154071</name>
</gene>
<organism evidence="1 2">
    <name type="scientific">Dreissena polymorpha</name>
    <name type="common">Zebra mussel</name>
    <name type="synonym">Mytilus polymorpha</name>
    <dbReference type="NCBI Taxonomy" id="45954"/>
    <lineage>
        <taxon>Eukaryota</taxon>
        <taxon>Metazoa</taxon>
        <taxon>Spiralia</taxon>
        <taxon>Lophotrochozoa</taxon>
        <taxon>Mollusca</taxon>
        <taxon>Bivalvia</taxon>
        <taxon>Autobranchia</taxon>
        <taxon>Heteroconchia</taxon>
        <taxon>Euheterodonta</taxon>
        <taxon>Imparidentia</taxon>
        <taxon>Neoheterodontei</taxon>
        <taxon>Myida</taxon>
        <taxon>Dreissenoidea</taxon>
        <taxon>Dreissenidae</taxon>
        <taxon>Dreissena</taxon>
    </lineage>
</organism>
<dbReference type="Proteomes" id="UP000828390">
    <property type="component" value="Unassembled WGS sequence"/>
</dbReference>
<dbReference type="EMBL" id="JAIWYP010000007">
    <property type="protein sequence ID" value="KAH3800438.1"/>
    <property type="molecule type" value="Genomic_DNA"/>
</dbReference>
<evidence type="ECO:0000313" key="2">
    <source>
        <dbReference type="Proteomes" id="UP000828390"/>
    </source>
</evidence>
<evidence type="ECO:0000313" key="1">
    <source>
        <dbReference type="EMBL" id="KAH3800438.1"/>
    </source>
</evidence>